<sequence>MDPFAWPQGGGGSGTGAGGGSAPATNFSPLTSGLQSSSSQQAAGAASTGWVSFDDGGGDGFGPSAFPAPAPAAAPLPVGPLTSSLRRPPTSAASATSQPIQQGPPASGFAPPSAPAALSVFPTFASIHAQGPAPVPGAGAATAGPSGSAPAGPAGVQRLTRPPSTAVRSTPAATPSAAAAVAGIAGVAIDPFEAPHPGTGAPGGSGAHMGPPLGSSWAPPSMAAAAGAPAANPFAASATPHGPTAAARSSDPFAELSLKPQLMRPPSMAESRRGAGGTPMGASGPALGPLAAGLRSAPPPPAGPGAGGAAAAATPAPTLPTFPTFASIHASSTAAAPLAPPAAPAAPPAPVLPQFPAFASGHGPAAAAVPGPHQAHAALAQAPGVVLVPSPAAAAAKAPVLPTFPSFAAIHGRTTAAAPPPAPTIGPAPPSGGALAAEELEAFAMEVSIGESVTEAMPGLRAPPPPPPYAAAVSMPPPPPPRAPPPPYDVAVTMSPPPPPPPAYDDALALPAMPQLVSPRAAPPPPPPPGYDEALRMSSLEGPDLLSPASSAATPPHPHAGVPAADGPPSSWAAFEDARAPVPRSHKFHLHPQPGTGQAPASASALAGGGVTSVGSTRYGQGPLPPPPLPSQICVEVRLPPLEPKKAAWPTRLVAGMGQVIAAPGGEGNAALQWSVRPPPAPAPGAPPGPHGPIFDLPRGAGVQRAPNEDWDSAPAALVKLPFGMSDSTVTCLLMDDISGSMWTGHKDGRIVRWTVGPERPAIYEHHWKAHSMGKVTALGLSAWGDLWSASSGGSVRLWQYDRAMPGSRAPLRLLDCRRCRLDAGPERRAVAARPHSKARLLAFGPSGRVVWSAGKTGLVLWGAYDGEYLGTLTPGGGGGGGGGVAGMGAFAGDTGAGAMSFKDVAFSADEINTCMGLDPGLVVRAFRPRPPPEGLEEGDPGDQDLGLAMKKGITGAAKFAVKLGKKIRQNFASDSPTNEPSDPSTGPYGAGGAAGGGGGAAGGGLGPAGPASGRGKIVAVVPGVDCFMYVAYKKGLVEKYTEWGRLVWARDFGPTAHRLHCMALVGSLLWLGCGDGWVRTASAASGEPGRSWKAAHFPVVALAHDDLGVQGGASGLVYSLSEHGGLRAWPAVPPSEAQLIIWRDGLLPCLRHHQLTVLAGTWNVNESRPSTAALRAWITPRAAAAEIVSVALQEVEMGTSSVAKDAVTQFLAKSALERGNQNAQWWSTELENALNATNTPWTRKGLRQMSGLVILVFVRSELAQHVGEVATAHVACGVMGVGGNKGAVAVSLTVYRRRLMFVCSHFAAHQERVDERNNDYAKIVQNLHFSNTSKTAAASQVGRQAGAYPGSGVDEDFSDQDAGTVAAAAAGGGGFSGTGSGSGNALSRVPTQLDAQAEDDDHGPGLADAAALVWAGDFNYRINSNYDDVCKRAAAGDFAALYEMDQCRLQMKDGKVFRGLYEGIPLGFPVFVPTYKFDKQEPVVGLDQFMAAGGFGALGYNGGRPLLKLPYDTSEKKRVPAWTDRIFFRGSRAGTLDVAEEEVKVSVGAPEDYNCCLEVNDSDHKPVYALLQVELPAYAQAEKRRHSLACASAVHRSALAPLATLPAAAAAKYLSGNFPSPSVLPSPLPPVVASTSILHVRPGNAVGNIDLVNLSPGSFRIRVTADRPEVLPYGGGSGSAPHVPCALPTWLEVSPLELTLGPAAQEPAVGGEDTDGTSCRGRVYVRVQGRPDAHSAPDPVRLRFIVRPMWSAPATMGGAPGPLVTIVPMEESGITRR</sequence>
<feature type="region of interest" description="Disordered" evidence="2">
    <location>
        <begin position="926"/>
        <end position="948"/>
    </location>
</feature>
<comment type="similarity">
    <text evidence="1">Belongs to the inositol polyphosphate 5-phosphatase family.</text>
</comment>
<dbReference type="InterPro" id="IPR036322">
    <property type="entry name" value="WD40_repeat_dom_sf"/>
</dbReference>
<proteinExistence type="inferred from homology"/>
<dbReference type="Gene3D" id="3.60.10.10">
    <property type="entry name" value="Endonuclease/exonuclease/phosphatase"/>
    <property type="match status" value="1"/>
</dbReference>
<feature type="region of interest" description="Disordered" evidence="2">
    <location>
        <begin position="971"/>
        <end position="998"/>
    </location>
</feature>
<dbReference type="OrthoDB" id="1925875at2759"/>
<feature type="region of interest" description="Disordered" evidence="2">
    <location>
        <begin position="193"/>
        <end position="215"/>
    </location>
</feature>
<feature type="compositionally biased region" description="Low complexity" evidence="2">
    <location>
        <begin position="504"/>
        <end position="514"/>
    </location>
</feature>
<gene>
    <name evidence="4" type="ORF">HYH03_003020</name>
</gene>
<dbReference type="SMART" id="SM00128">
    <property type="entry name" value="IPPc"/>
    <property type="match status" value="1"/>
</dbReference>
<feature type="region of interest" description="Disordered" evidence="2">
    <location>
        <begin position="259"/>
        <end position="315"/>
    </location>
</feature>
<dbReference type="InterPro" id="IPR046985">
    <property type="entry name" value="IP5"/>
</dbReference>
<dbReference type="PANTHER" id="PTHR11200:SF300">
    <property type="entry name" value="TYPE II INOSITOL 1,4,5-TRISPHOSPHATE 5-PHOSPHATASE"/>
    <property type="match status" value="1"/>
</dbReference>
<protein>
    <recommendedName>
        <fullName evidence="3">Inositol polyphosphate-related phosphatase domain-containing protein</fullName>
    </recommendedName>
</protein>
<evidence type="ECO:0000259" key="3">
    <source>
        <dbReference type="SMART" id="SM00128"/>
    </source>
</evidence>
<feature type="compositionally biased region" description="Gly residues" evidence="2">
    <location>
        <begin position="8"/>
        <end position="21"/>
    </location>
</feature>
<dbReference type="Proteomes" id="UP000612055">
    <property type="component" value="Unassembled WGS sequence"/>
</dbReference>
<feature type="compositionally biased region" description="Low complexity" evidence="2">
    <location>
        <begin position="30"/>
        <end position="54"/>
    </location>
</feature>
<feature type="compositionally biased region" description="Low complexity" evidence="2">
    <location>
        <begin position="281"/>
        <end position="296"/>
    </location>
</feature>
<feature type="compositionally biased region" description="Pro residues" evidence="2">
    <location>
        <begin position="677"/>
        <end position="691"/>
    </location>
</feature>
<feature type="compositionally biased region" description="Polar residues" evidence="2">
    <location>
        <begin position="971"/>
        <end position="985"/>
    </location>
</feature>
<feature type="region of interest" description="Disordered" evidence="2">
    <location>
        <begin position="135"/>
        <end position="172"/>
    </location>
</feature>
<feature type="region of interest" description="Disordered" evidence="2">
    <location>
        <begin position="1"/>
        <end position="112"/>
    </location>
</feature>
<feature type="compositionally biased region" description="Pro residues" evidence="2">
    <location>
        <begin position="66"/>
        <end position="78"/>
    </location>
</feature>
<dbReference type="Gene3D" id="2.130.10.10">
    <property type="entry name" value="YVTN repeat-like/Quinoprotein amine dehydrogenase"/>
    <property type="match status" value="1"/>
</dbReference>
<feature type="compositionally biased region" description="Polar residues" evidence="2">
    <location>
        <begin position="91"/>
        <end position="101"/>
    </location>
</feature>
<dbReference type="InterPro" id="IPR000300">
    <property type="entry name" value="IPPc"/>
</dbReference>
<evidence type="ECO:0000256" key="1">
    <source>
        <dbReference type="ARBA" id="ARBA00010768"/>
    </source>
</evidence>
<reference evidence="4" key="1">
    <citation type="journal article" date="2020" name="bioRxiv">
        <title>Comparative genomics of Chlamydomonas.</title>
        <authorList>
            <person name="Craig R.J."/>
            <person name="Hasan A.R."/>
            <person name="Ness R.W."/>
            <person name="Keightley P.D."/>
        </authorList>
    </citation>
    <scope>NUCLEOTIDE SEQUENCE</scope>
    <source>
        <strain evidence="4">CCAP 11/70</strain>
    </source>
</reference>
<dbReference type="Pfam" id="PF22669">
    <property type="entry name" value="Exo_endo_phos2"/>
    <property type="match status" value="2"/>
</dbReference>
<evidence type="ECO:0000313" key="5">
    <source>
        <dbReference type="Proteomes" id="UP000612055"/>
    </source>
</evidence>
<dbReference type="SUPFAM" id="SSF50978">
    <property type="entry name" value="WD40 repeat-like"/>
    <property type="match status" value="1"/>
</dbReference>
<dbReference type="SUPFAM" id="SSF56219">
    <property type="entry name" value="DNase I-like"/>
    <property type="match status" value="1"/>
</dbReference>
<feature type="compositionally biased region" description="Pro residues" evidence="2">
    <location>
        <begin position="521"/>
        <end position="530"/>
    </location>
</feature>
<dbReference type="EMBL" id="JAEHOE010000008">
    <property type="protein sequence ID" value="KAG2498827.1"/>
    <property type="molecule type" value="Genomic_DNA"/>
</dbReference>
<dbReference type="InterPro" id="IPR056454">
    <property type="entry name" value="Beta-prop_IP5PC_F"/>
</dbReference>
<feature type="compositionally biased region" description="Pro residues" evidence="2">
    <location>
        <begin position="471"/>
        <end position="488"/>
    </location>
</feature>
<name>A0A835Y9K6_9CHLO</name>
<feature type="domain" description="Inositol polyphosphate-related phosphatase" evidence="3">
    <location>
        <begin position="1154"/>
        <end position="1580"/>
    </location>
</feature>
<feature type="compositionally biased region" description="Low complexity" evidence="2">
    <location>
        <begin position="103"/>
        <end position="112"/>
    </location>
</feature>
<dbReference type="PANTHER" id="PTHR11200">
    <property type="entry name" value="INOSITOL 5-PHOSPHATASE"/>
    <property type="match status" value="1"/>
</dbReference>
<feature type="region of interest" description="Disordered" evidence="2">
    <location>
        <begin position="471"/>
        <end position="627"/>
    </location>
</feature>
<dbReference type="InterPro" id="IPR015943">
    <property type="entry name" value="WD40/YVTN_repeat-like_dom_sf"/>
</dbReference>
<keyword evidence="5" id="KW-1185">Reference proteome</keyword>
<dbReference type="GO" id="GO:0004439">
    <property type="term" value="F:phosphatidylinositol-4,5-bisphosphate 5-phosphatase activity"/>
    <property type="evidence" value="ECO:0007669"/>
    <property type="project" value="TreeGrafter"/>
</dbReference>
<feature type="region of interest" description="Disordered" evidence="2">
    <location>
        <begin position="671"/>
        <end position="707"/>
    </location>
</feature>
<accession>A0A835Y9K6</accession>
<dbReference type="GO" id="GO:0046856">
    <property type="term" value="P:phosphatidylinositol dephosphorylation"/>
    <property type="evidence" value="ECO:0007669"/>
    <property type="project" value="InterPro"/>
</dbReference>
<dbReference type="InterPro" id="IPR036691">
    <property type="entry name" value="Endo/exonu/phosph_ase_sf"/>
</dbReference>
<evidence type="ECO:0000313" key="4">
    <source>
        <dbReference type="EMBL" id="KAG2498827.1"/>
    </source>
</evidence>
<organism evidence="4 5">
    <name type="scientific">Edaphochlamys debaryana</name>
    <dbReference type="NCBI Taxonomy" id="47281"/>
    <lineage>
        <taxon>Eukaryota</taxon>
        <taxon>Viridiplantae</taxon>
        <taxon>Chlorophyta</taxon>
        <taxon>core chlorophytes</taxon>
        <taxon>Chlorophyceae</taxon>
        <taxon>CS clade</taxon>
        <taxon>Chlamydomonadales</taxon>
        <taxon>Chlamydomonadales incertae sedis</taxon>
        <taxon>Edaphochlamys</taxon>
    </lineage>
</organism>
<comment type="caution">
    <text evidence="4">The sequence shown here is derived from an EMBL/GenBank/DDBJ whole genome shotgun (WGS) entry which is preliminary data.</text>
</comment>
<dbReference type="Pfam" id="PF23754">
    <property type="entry name" value="Beta-prop_IP5PC_F"/>
    <property type="match status" value="1"/>
</dbReference>
<feature type="compositionally biased region" description="Gly residues" evidence="2">
    <location>
        <begin position="989"/>
        <end position="998"/>
    </location>
</feature>
<evidence type="ECO:0000256" key="2">
    <source>
        <dbReference type="SAM" id="MobiDB-lite"/>
    </source>
</evidence>